<evidence type="ECO:0000313" key="3">
    <source>
        <dbReference type="EMBL" id="TKB51423.1"/>
    </source>
</evidence>
<dbReference type="NCBIfam" id="NF005699">
    <property type="entry name" value="PRK07509.1"/>
    <property type="match status" value="1"/>
</dbReference>
<organism evidence="3 4">
    <name type="scientific">Ferrimonas sediminicola</name>
    <dbReference type="NCBI Taxonomy" id="2569538"/>
    <lineage>
        <taxon>Bacteria</taxon>
        <taxon>Pseudomonadati</taxon>
        <taxon>Pseudomonadota</taxon>
        <taxon>Gammaproteobacteria</taxon>
        <taxon>Alteromonadales</taxon>
        <taxon>Ferrimonadaceae</taxon>
        <taxon>Ferrimonas</taxon>
    </lineage>
</organism>
<proteinExistence type="inferred from homology"/>
<gene>
    <name evidence="3" type="ORF">FCL40_02390</name>
</gene>
<dbReference type="InterPro" id="IPR001753">
    <property type="entry name" value="Enoyl-CoA_hydra/iso"/>
</dbReference>
<dbReference type="InterPro" id="IPR045002">
    <property type="entry name" value="Ech1-like"/>
</dbReference>
<reference evidence="3 4" key="1">
    <citation type="submission" date="2019-04" db="EMBL/GenBank/DDBJ databases">
        <authorList>
            <person name="Hwang J.C."/>
        </authorList>
    </citation>
    <scope>NUCLEOTIDE SEQUENCE [LARGE SCALE GENOMIC DNA]</scope>
    <source>
        <strain evidence="3 4">IMCC35001</strain>
    </source>
</reference>
<dbReference type="OrthoDB" id="4608673at2"/>
<protein>
    <submittedName>
        <fullName evidence="3">Crotonase/enoyl-CoA hydratase family protein</fullName>
    </submittedName>
</protein>
<evidence type="ECO:0000313" key="4">
    <source>
        <dbReference type="Proteomes" id="UP000305674"/>
    </source>
</evidence>
<dbReference type="PANTHER" id="PTHR43149:SF1">
    <property type="entry name" value="DELTA(3,5)-DELTA(2,4)-DIENOYL-COA ISOMERASE, MITOCHONDRIAL"/>
    <property type="match status" value="1"/>
</dbReference>
<accession>A0A4U1BJ76</accession>
<dbReference type="Proteomes" id="UP000305674">
    <property type="component" value="Unassembled WGS sequence"/>
</dbReference>
<dbReference type="SUPFAM" id="SSF52096">
    <property type="entry name" value="ClpP/crotonase"/>
    <property type="match status" value="1"/>
</dbReference>
<dbReference type="EMBL" id="SWCI01000001">
    <property type="protein sequence ID" value="TKB51423.1"/>
    <property type="molecule type" value="Genomic_DNA"/>
</dbReference>
<sequence length="262" mass="29153">MSEKVILSVDDGIALVELNRPEKCNALDYELFKALVDVQKRIADMREVRAVVLTGRGKDFCSGIDIKSMFRSPSIAMRLLFKVLPWSANRAQRVSTGWRDLPVPVIAAIQGRCWGGGMQIALGADFRIANRDASLAVMEGRWGLIPDMGGTLALREQLPQDQALLLSMMAEPVTAEEARSLNLVTELAEDARERSLQLARALCERSPNALAEVKRLYKRRGFGSNGAVLFGETWGQIRAMLSKNQRIAVARQQGKERNYLPR</sequence>
<dbReference type="PANTHER" id="PTHR43149">
    <property type="entry name" value="ENOYL-COA HYDRATASE"/>
    <property type="match status" value="1"/>
</dbReference>
<evidence type="ECO:0000256" key="1">
    <source>
        <dbReference type="ARBA" id="ARBA00005254"/>
    </source>
</evidence>
<dbReference type="CDD" id="cd06558">
    <property type="entry name" value="crotonase-like"/>
    <property type="match status" value="1"/>
</dbReference>
<comment type="similarity">
    <text evidence="1 2">Belongs to the enoyl-CoA hydratase/isomerase family.</text>
</comment>
<dbReference type="PROSITE" id="PS00166">
    <property type="entry name" value="ENOYL_COA_HYDRATASE"/>
    <property type="match status" value="1"/>
</dbReference>
<dbReference type="RefSeq" id="WP_136850967.1">
    <property type="nucleotide sequence ID" value="NZ_SWCI01000001.1"/>
</dbReference>
<keyword evidence="4" id="KW-1185">Reference proteome</keyword>
<dbReference type="InterPro" id="IPR018376">
    <property type="entry name" value="Enoyl-CoA_hyd/isom_CS"/>
</dbReference>
<dbReference type="Gene3D" id="3.90.226.10">
    <property type="entry name" value="2-enoyl-CoA Hydratase, Chain A, domain 1"/>
    <property type="match status" value="1"/>
</dbReference>
<comment type="caution">
    <text evidence="3">The sequence shown here is derived from an EMBL/GenBank/DDBJ whole genome shotgun (WGS) entry which is preliminary data.</text>
</comment>
<dbReference type="Pfam" id="PF00378">
    <property type="entry name" value="ECH_1"/>
    <property type="match status" value="1"/>
</dbReference>
<dbReference type="AlphaFoldDB" id="A0A4U1BJ76"/>
<dbReference type="InterPro" id="IPR029045">
    <property type="entry name" value="ClpP/crotonase-like_dom_sf"/>
</dbReference>
<name>A0A4U1BJ76_9GAMM</name>
<dbReference type="GO" id="GO:0016853">
    <property type="term" value="F:isomerase activity"/>
    <property type="evidence" value="ECO:0007669"/>
    <property type="project" value="InterPro"/>
</dbReference>
<evidence type="ECO:0000256" key="2">
    <source>
        <dbReference type="RuleBase" id="RU003707"/>
    </source>
</evidence>